<gene>
    <name evidence="2" type="ORF">TCEB3V08_LOCUS7969</name>
</gene>
<evidence type="ECO:0000313" key="2">
    <source>
        <dbReference type="EMBL" id="CAD7405417.1"/>
    </source>
</evidence>
<sequence>MTRCMDVVEAKGVCKDREVWIKLADELFNPHHIDSVRTHNSRLSRVEPKAEPSTSGVGQTYSNLSRSFSFMERKKSCKEANVEQNERRAGIRELAASISLQESRNTENLSDEELPFFLKSDDVVNSKATTIEELAQSTPLPKIFRGSLKDYQGLEGFSVLGSSPSEDNDSTHHQRLRKSVSDTTTGAEKSSPVQDSTQDVKPAGATKKLSKSDKSSLEDWNESNAPTKAVLVALRTESSADSDYSFESHASSSVESRSPRELEECYEVFLEPPSSLKEKRNMAGVLLEGKNKKSGSTGSVSGSCDDILGNNLVEEIVMTTRKKLAIHKTLTSSSKAVLSSIKDTEKEGLHIPDFDNYLLCNSQDTSNVSSQSLIKTDNASLSTSSSGSSTTDRQNLTSILRSKFFEMNEEQVNIDGKTQQVVVTNDQSPNSANNSSKLIIKESVDRDSESINPCCSIDSQKSQHSEHSPAEQLKCSPLGYSDGATELVTSSRFMDPSSAVKTGEIPHGNFSWSRASGLPGGLAMFTPLVVCIYQNFERNVLNGSNQIRSVNINVE</sequence>
<feature type="region of interest" description="Disordered" evidence="1">
    <location>
        <begin position="371"/>
        <end position="394"/>
    </location>
</feature>
<dbReference type="EMBL" id="OC319444">
    <property type="protein sequence ID" value="CAD7405417.1"/>
    <property type="molecule type" value="Genomic_DNA"/>
</dbReference>
<feature type="compositionally biased region" description="Low complexity" evidence="1">
    <location>
        <begin position="380"/>
        <end position="391"/>
    </location>
</feature>
<feature type="region of interest" description="Disordered" evidence="1">
    <location>
        <begin position="449"/>
        <end position="476"/>
    </location>
</feature>
<organism evidence="2">
    <name type="scientific">Timema cristinae</name>
    <name type="common">Walking stick</name>
    <dbReference type="NCBI Taxonomy" id="61476"/>
    <lineage>
        <taxon>Eukaryota</taxon>
        <taxon>Metazoa</taxon>
        <taxon>Ecdysozoa</taxon>
        <taxon>Arthropoda</taxon>
        <taxon>Hexapoda</taxon>
        <taxon>Insecta</taxon>
        <taxon>Pterygota</taxon>
        <taxon>Neoptera</taxon>
        <taxon>Polyneoptera</taxon>
        <taxon>Phasmatodea</taxon>
        <taxon>Timematodea</taxon>
        <taxon>Timematoidea</taxon>
        <taxon>Timematidae</taxon>
        <taxon>Timema</taxon>
    </lineage>
</organism>
<feature type="compositionally biased region" description="Polar residues" evidence="1">
    <location>
        <begin position="181"/>
        <end position="199"/>
    </location>
</feature>
<accession>A0A7R9CZM8</accession>
<dbReference type="AlphaFoldDB" id="A0A7R9CZM8"/>
<feature type="region of interest" description="Disordered" evidence="1">
    <location>
        <begin position="38"/>
        <end position="61"/>
    </location>
</feature>
<name>A0A7R9CZM8_TIMCR</name>
<evidence type="ECO:0000256" key="1">
    <source>
        <dbReference type="SAM" id="MobiDB-lite"/>
    </source>
</evidence>
<reference evidence="2" key="1">
    <citation type="submission" date="2020-11" db="EMBL/GenBank/DDBJ databases">
        <authorList>
            <person name="Tran Van P."/>
        </authorList>
    </citation>
    <scope>NUCLEOTIDE SEQUENCE</scope>
</reference>
<feature type="compositionally biased region" description="Polar residues" evidence="1">
    <location>
        <begin position="450"/>
        <end position="460"/>
    </location>
</feature>
<feature type="compositionally biased region" description="Polar residues" evidence="1">
    <location>
        <begin position="52"/>
        <end position="61"/>
    </location>
</feature>
<protein>
    <submittedName>
        <fullName evidence="2">Uncharacterized protein</fullName>
    </submittedName>
</protein>
<feature type="region of interest" description="Disordered" evidence="1">
    <location>
        <begin position="159"/>
        <end position="222"/>
    </location>
</feature>
<proteinExistence type="predicted"/>